<sequence>MTRAFLTTTATAAFLAALALPAMAQNQPGAHFIEMWDLNEDGQVTLDEARERRGDIFYTFDSNDDGVLSAEEYEPFDQARAQDMQEHGLSAGQGMGKGQGQGQGKGQRNGSGMGQGMGEHGAARSMERQNADLDGDGLVTREEFLQGLEPWFTRQDRNQDGVITQSDFGRG</sequence>
<accession>A0A9Q9H917</accession>
<feature type="compositionally biased region" description="Gly residues" evidence="1">
    <location>
        <begin position="91"/>
        <end position="119"/>
    </location>
</feature>
<dbReference type="PROSITE" id="PS00018">
    <property type="entry name" value="EF_HAND_1"/>
    <property type="match status" value="3"/>
</dbReference>
<reference evidence="4" key="1">
    <citation type="submission" date="2021-08" db="EMBL/GenBank/DDBJ databases">
        <authorList>
            <person name="Nwanade C."/>
            <person name="Wang M."/>
            <person name="Masoudi A."/>
            <person name="Yu Z."/>
            <person name="Liu J."/>
        </authorList>
    </citation>
    <scope>NUCLEOTIDE SEQUENCE</scope>
    <source>
        <strain evidence="4">S056</strain>
    </source>
</reference>
<evidence type="ECO:0000259" key="3">
    <source>
        <dbReference type="PROSITE" id="PS50222"/>
    </source>
</evidence>
<dbReference type="AlphaFoldDB" id="A0A9Q9H917"/>
<dbReference type="Gene3D" id="1.10.238.10">
    <property type="entry name" value="EF-hand"/>
    <property type="match status" value="2"/>
</dbReference>
<feature type="chain" id="PRO_5040453032" evidence="2">
    <location>
        <begin position="25"/>
        <end position="171"/>
    </location>
</feature>
<feature type="domain" description="EF-hand" evidence="3">
    <location>
        <begin position="48"/>
        <end position="83"/>
    </location>
</feature>
<feature type="domain" description="EF-hand" evidence="3">
    <location>
        <begin position="129"/>
        <end position="154"/>
    </location>
</feature>
<dbReference type="InterPro" id="IPR011992">
    <property type="entry name" value="EF-hand-dom_pair"/>
</dbReference>
<dbReference type="GO" id="GO:0005509">
    <property type="term" value="F:calcium ion binding"/>
    <property type="evidence" value="ECO:0007669"/>
    <property type="project" value="InterPro"/>
</dbReference>
<dbReference type="Proteomes" id="UP001057991">
    <property type="component" value="Chromosome"/>
</dbReference>
<feature type="compositionally biased region" description="Polar residues" evidence="1">
    <location>
        <begin position="161"/>
        <end position="171"/>
    </location>
</feature>
<feature type="signal peptide" evidence="2">
    <location>
        <begin position="1"/>
        <end position="24"/>
    </location>
</feature>
<feature type="region of interest" description="Disordered" evidence="1">
    <location>
        <begin position="150"/>
        <end position="171"/>
    </location>
</feature>
<evidence type="ECO:0000256" key="2">
    <source>
        <dbReference type="SAM" id="SignalP"/>
    </source>
</evidence>
<evidence type="ECO:0000313" key="5">
    <source>
        <dbReference type="Proteomes" id="UP001057991"/>
    </source>
</evidence>
<gene>
    <name evidence="4" type="ORF">K3X48_02075</name>
</gene>
<feature type="compositionally biased region" description="Basic and acidic residues" evidence="1">
    <location>
        <begin position="121"/>
        <end position="131"/>
    </location>
</feature>
<organism evidence="4 5">
    <name type="scientific">Aliiroseovarius crassostreae</name>
    <dbReference type="NCBI Taxonomy" id="154981"/>
    <lineage>
        <taxon>Bacteria</taxon>
        <taxon>Pseudomonadati</taxon>
        <taxon>Pseudomonadota</taxon>
        <taxon>Alphaproteobacteria</taxon>
        <taxon>Rhodobacterales</taxon>
        <taxon>Paracoccaceae</taxon>
        <taxon>Aliiroseovarius</taxon>
    </lineage>
</organism>
<proteinExistence type="predicted"/>
<dbReference type="EMBL" id="CP080776">
    <property type="protein sequence ID" value="UWP95813.1"/>
    <property type="molecule type" value="Genomic_DNA"/>
</dbReference>
<dbReference type="InterPro" id="IPR018247">
    <property type="entry name" value="EF_Hand_1_Ca_BS"/>
</dbReference>
<keyword evidence="2" id="KW-0732">Signal</keyword>
<feature type="region of interest" description="Disordered" evidence="1">
    <location>
        <begin position="68"/>
        <end position="134"/>
    </location>
</feature>
<evidence type="ECO:0000313" key="4">
    <source>
        <dbReference type="EMBL" id="UWP95813.1"/>
    </source>
</evidence>
<dbReference type="SUPFAM" id="SSF47473">
    <property type="entry name" value="EF-hand"/>
    <property type="match status" value="1"/>
</dbReference>
<dbReference type="PROSITE" id="PS50222">
    <property type="entry name" value="EF_HAND_2"/>
    <property type="match status" value="2"/>
</dbReference>
<dbReference type="InterPro" id="IPR002048">
    <property type="entry name" value="EF_hand_dom"/>
</dbReference>
<dbReference type="RefSeq" id="WP_259806250.1">
    <property type="nucleotide sequence ID" value="NZ_CP080776.1"/>
</dbReference>
<evidence type="ECO:0000256" key="1">
    <source>
        <dbReference type="SAM" id="MobiDB-lite"/>
    </source>
</evidence>
<dbReference type="Pfam" id="PF13202">
    <property type="entry name" value="EF-hand_5"/>
    <property type="match status" value="2"/>
</dbReference>
<name>A0A9Q9H917_9RHOB</name>
<protein>
    <submittedName>
        <fullName evidence="4">EF-hand domain-containing protein</fullName>
    </submittedName>
</protein>